<dbReference type="PROSITE" id="PS50067">
    <property type="entry name" value="KINESIN_MOTOR_2"/>
    <property type="match status" value="1"/>
</dbReference>
<dbReference type="InterPro" id="IPR036961">
    <property type="entry name" value="Kinesin_motor_dom_sf"/>
</dbReference>
<dbReference type="PANTHER" id="PTHR24115">
    <property type="entry name" value="KINESIN-RELATED"/>
    <property type="match status" value="1"/>
</dbReference>
<proteinExistence type="inferred from homology"/>
<dbReference type="Gene3D" id="3.40.850.10">
    <property type="entry name" value="Kinesin motor domain"/>
    <property type="match status" value="1"/>
</dbReference>
<comment type="caution">
    <text evidence="7">The sequence shown here is derived from an EMBL/GenBank/DDBJ whole genome shotgun (WGS) entry which is preliminary data.</text>
</comment>
<keyword evidence="2 3" id="KW-0067">ATP-binding</keyword>
<feature type="region of interest" description="Disordered" evidence="5">
    <location>
        <begin position="414"/>
        <end position="434"/>
    </location>
</feature>
<evidence type="ECO:0000256" key="1">
    <source>
        <dbReference type="ARBA" id="ARBA00022741"/>
    </source>
</evidence>
<accession>A0A0M0K2D9</accession>
<feature type="compositionally biased region" description="Low complexity" evidence="5">
    <location>
        <begin position="414"/>
        <end position="431"/>
    </location>
</feature>
<gene>
    <name evidence="7" type="ORF">Ctob_014954</name>
</gene>
<dbReference type="PANTHER" id="PTHR24115:SF799">
    <property type="entry name" value="KINESIN-LIKE PROTEIN"/>
    <property type="match status" value="1"/>
</dbReference>
<dbReference type="AlphaFoldDB" id="A0A0M0K2D9"/>
<keyword evidence="4" id="KW-0493">Microtubule</keyword>
<dbReference type="Gene3D" id="3.40.50.1240">
    <property type="entry name" value="Phosphoglycerate mutase-like"/>
    <property type="match status" value="1"/>
</dbReference>
<evidence type="ECO:0000313" key="7">
    <source>
        <dbReference type="EMBL" id="KOO32965.1"/>
    </source>
</evidence>
<dbReference type="InterPro" id="IPR029033">
    <property type="entry name" value="His_PPase_superfam"/>
</dbReference>
<dbReference type="InterPro" id="IPR027417">
    <property type="entry name" value="P-loop_NTPase"/>
</dbReference>
<dbReference type="OrthoDB" id="496981at2759"/>
<name>A0A0M0K2D9_9EUKA</name>
<dbReference type="InterPro" id="IPR013078">
    <property type="entry name" value="His_Pase_superF_clade-1"/>
</dbReference>
<dbReference type="GO" id="GO:0008017">
    <property type="term" value="F:microtubule binding"/>
    <property type="evidence" value="ECO:0007669"/>
    <property type="project" value="InterPro"/>
</dbReference>
<dbReference type="Proteomes" id="UP000037460">
    <property type="component" value="Unassembled WGS sequence"/>
</dbReference>
<protein>
    <recommendedName>
        <fullName evidence="4">Kinesin-like protein</fullName>
    </recommendedName>
</protein>
<dbReference type="SMART" id="SM00855">
    <property type="entry name" value="PGAM"/>
    <property type="match status" value="1"/>
</dbReference>
<evidence type="ECO:0000313" key="8">
    <source>
        <dbReference type="Proteomes" id="UP000037460"/>
    </source>
</evidence>
<keyword evidence="1 3" id="KW-0547">Nucleotide-binding</keyword>
<dbReference type="PRINTS" id="PR00380">
    <property type="entry name" value="KINESINHEAVY"/>
</dbReference>
<dbReference type="SUPFAM" id="SSF52540">
    <property type="entry name" value="P-loop containing nucleoside triphosphate hydrolases"/>
    <property type="match status" value="1"/>
</dbReference>
<feature type="domain" description="Kinesin motor" evidence="6">
    <location>
        <begin position="74"/>
        <end position="403"/>
    </location>
</feature>
<dbReference type="Pfam" id="PF00225">
    <property type="entry name" value="Kinesin"/>
    <property type="match status" value="1"/>
</dbReference>
<dbReference type="CDD" id="cd07067">
    <property type="entry name" value="HP_PGM_like"/>
    <property type="match status" value="1"/>
</dbReference>
<dbReference type="SUPFAM" id="SSF53254">
    <property type="entry name" value="Phosphoglycerate mutase-like"/>
    <property type="match status" value="1"/>
</dbReference>
<dbReference type="GO" id="GO:0005871">
    <property type="term" value="C:kinesin complex"/>
    <property type="evidence" value="ECO:0007669"/>
    <property type="project" value="TreeGrafter"/>
</dbReference>
<comment type="similarity">
    <text evidence="3 4">Belongs to the TRAFAC class myosin-kinesin ATPase superfamily. Kinesin family.</text>
</comment>
<dbReference type="PROSITE" id="PS00411">
    <property type="entry name" value="KINESIN_MOTOR_1"/>
    <property type="match status" value="1"/>
</dbReference>
<keyword evidence="8" id="KW-1185">Reference proteome</keyword>
<dbReference type="InterPro" id="IPR019821">
    <property type="entry name" value="Kinesin_motor_CS"/>
</dbReference>
<reference evidence="8" key="1">
    <citation type="journal article" date="2015" name="PLoS Genet.">
        <title>Genome Sequence and Transcriptome Analyses of Chrysochromulina tobin: Metabolic Tools for Enhanced Algal Fitness in the Prominent Order Prymnesiales (Haptophyceae).</title>
        <authorList>
            <person name="Hovde B.T."/>
            <person name="Deodato C.R."/>
            <person name="Hunsperger H.M."/>
            <person name="Ryken S.A."/>
            <person name="Yost W."/>
            <person name="Jha R.K."/>
            <person name="Patterson J."/>
            <person name="Monnat R.J. Jr."/>
            <person name="Barlow S.B."/>
            <person name="Starkenburg S.R."/>
            <person name="Cattolico R.A."/>
        </authorList>
    </citation>
    <scope>NUCLEOTIDE SEQUENCE</scope>
    <source>
        <strain evidence="8">CCMP291</strain>
    </source>
</reference>
<evidence type="ECO:0000256" key="3">
    <source>
        <dbReference type="PROSITE-ProRule" id="PRU00283"/>
    </source>
</evidence>
<organism evidence="7 8">
    <name type="scientific">Chrysochromulina tobinii</name>
    <dbReference type="NCBI Taxonomy" id="1460289"/>
    <lineage>
        <taxon>Eukaryota</taxon>
        <taxon>Haptista</taxon>
        <taxon>Haptophyta</taxon>
        <taxon>Prymnesiophyceae</taxon>
        <taxon>Prymnesiales</taxon>
        <taxon>Chrysochromulinaceae</taxon>
        <taxon>Chrysochromulina</taxon>
    </lineage>
</organism>
<evidence type="ECO:0000256" key="2">
    <source>
        <dbReference type="ARBA" id="ARBA00022840"/>
    </source>
</evidence>
<evidence type="ECO:0000259" key="6">
    <source>
        <dbReference type="PROSITE" id="PS50067"/>
    </source>
</evidence>
<dbReference type="InterPro" id="IPR027640">
    <property type="entry name" value="Kinesin-like_fam"/>
</dbReference>
<dbReference type="SMART" id="SM00129">
    <property type="entry name" value="KISc"/>
    <property type="match status" value="1"/>
</dbReference>
<feature type="binding site" evidence="3">
    <location>
        <begin position="182"/>
        <end position="189"/>
    </location>
    <ligand>
        <name>ATP</name>
        <dbReference type="ChEBI" id="CHEBI:30616"/>
    </ligand>
</feature>
<keyword evidence="3 4" id="KW-0505">Motor protein</keyword>
<dbReference type="Pfam" id="PF00300">
    <property type="entry name" value="His_Phos_1"/>
    <property type="match status" value="1"/>
</dbReference>
<evidence type="ECO:0000256" key="5">
    <source>
        <dbReference type="SAM" id="MobiDB-lite"/>
    </source>
</evidence>
<dbReference type="GO" id="GO:0007018">
    <property type="term" value="P:microtubule-based movement"/>
    <property type="evidence" value="ECO:0007669"/>
    <property type="project" value="InterPro"/>
</dbReference>
<dbReference type="InterPro" id="IPR001752">
    <property type="entry name" value="Kinesin_motor_dom"/>
</dbReference>
<dbReference type="GO" id="GO:0005874">
    <property type="term" value="C:microtubule"/>
    <property type="evidence" value="ECO:0007669"/>
    <property type="project" value="UniProtKB-KW"/>
</dbReference>
<dbReference type="GO" id="GO:0016887">
    <property type="term" value="F:ATP hydrolysis activity"/>
    <property type="evidence" value="ECO:0007669"/>
    <property type="project" value="TreeGrafter"/>
</dbReference>
<dbReference type="EMBL" id="JWZX01001639">
    <property type="protein sequence ID" value="KOO32965.1"/>
    <property type="molecule type" value="Genomic_DNA"/>
</dbReference>
<evidence type="ECO:0000256" key="4">
    <source>
        <dbReference type="RuleBase" id="RU000394"/>
    </source>
</evidence>
<sequence length="867" mass="92092">MADALPRREACKGTAVELDDAPFRGSVRAPPPPVVDGATLHAAAEAYAAKLATLAQQQHGSQQPRDAAPPATAAVRAAVVIRPVLRDEHATLGTALVGRTAASHAQHEYVACLAEPPPSRWVHLLSETRCRGYPTSEVQSQLFEADAVFGPCASSAEVFEGAVRPLADRVLSGREACLVCFGQTGAGKTYTSTAMQRAAVGYLLEHAPRLRIAFFEVYGESCRDLMCFEPGATVTVSEATAADAKADADANAEGEVEVEAEVAVSATLELREAANGELHVIGLREHEVSSVVAAEALLHDANCTRRTAATASNARSSRSHAICVLTPLTLLPPPPERPPVPSPPAAPLPPAPASLLLVDLAGSERREDITATMARTVGRAAQALLNETRATNLALATLKDCVRLQRAADAAHTSEAGAAADAGSASIASGAPRTSTIHHTTNTLEFVASLFGQSRASQERAAFNAVEAWSAAKVVRWVATLEGGRYAPLAPCFGGLSGKRLATEWRGTIIKTVRAQGGTEDDALAIYDAFHVELPSGIMRTSVTLGNLRRGAFLAATSLATCRASSDLSACAAAADAPKTTSLSWFYNKPVRLRIAFVRHGESMNNVFESQGEDAYVARRTPDPDLSPRGFVQAQQLGAFLGDLDASSLLGIHPVSELWVSPVKRTLQTMQPTALSLGLPPKVRLDCFEAGGIYQSDATYTSFEARGGLTRSEMERMFPTFELPAGVTDHGWYPPAGTRDGKETEDECRARVAGVAASLKAEAATLTESKQVVLVVHYDFLCALLDELLGRGEVPRGPFVNFRHYNTGISVIDIQQDGTVVTSMLNAVPHLVGRPDLVSGFDMNYELQPMTRQPMTLTMTPMLLPAF</sequence>
<dbReference type="GO" id="GO:0005524">
    <property type="term" value="F:ATP binding"/>
    <property type="evidence" value="ECO:0007669"/>
    <property type="project" value="UniProtKB-UniRule"/>
</dbReference>
<dbReference type="GO" id="GO:0003777">
    <property type="term" value="F:microtubule motor activity"/>
    <property type="evidence" value="ECO:0007669"/>
    <property type="project" value="InterPro"/>
</dbReference>